<dbReference type="PANTHER" id="PTHR13847">
    <property type="entry name" value="SARCOSINE DEHYDROGENASE-RELATED"/>
    <property type="match status" value="1"/>
</dbReference>
<evidence type="ECO:0000313" key="4">
    <source>
        <dbReference type="EMBL" id="WUT85883.1"/>
    </source>
</evidence>
<dbReference type="Gene3D" id="3.30.9.10">
    <property type="entry name" value="D-Amino Acid Oxidase, subunit A, domain 2"/>
    <property type="match status" value="1"/>
</dbReference>
<dbReference type="EMBL" id="CP109019">
    <property type="protein sequence ID" value="WUT85883.1"/>
    <property type="molecule type" value="Genomic_DNA"/>
</dbReference>
<organism evidence="4 5">
    <name type="scientific">Streptomyces melanogenes</name>
    <dbReference type="NCBI Taxonomy" id="67326"/>
    <lineage>
        <taxon>Bacteria</taxon>
        <taxon>Bacillati</taxon>
        <taxon>Actinomycetota</taxon>
        <taxon>Actinomycetes</taxon>
        <taxon>Kitasatosporales</taxon>
        <taxon>Streptomycetaceae</taxon>
        <taxon>Streptomyces</taxon>
    </lineage>
</organism>
<dbReference type="RefSeq" id="WP_329402179.1">
    <property type="nucleotide sequence ID" value="NZ_CP109019.1"/>
</dbReference>
<evidence type="ECO:0000259" key="3">
    <source>
        <dbReference type="Pfam" id="PF01266"/>
    </source>
</evidence>
<dbReference type="Proteomes" id="UP001432060">
    <property type="component" value="Chromosome"/>
</dbReference>
<dbReference type="Pfam" id="PF01266">
    <property type="entry name" value="DAO"/>
    <property type="match status" value="1"/>
</dbReference>
<evidence type="ECO:0000256" key="2">
    <source>
        <dbReference type="SAM" id="Phobius"/>
    </source>
</evidence>
<dbReference type="PROSITE" id="PS51257">
    <property type="entry name" value="PROKAR_LIPOPROTEIN"/>
    <property type="match status" value="1"/>
</dbReference>
<keyword evidence="2" id="KW-0812">Transmembrane</keyword>
<dbReference type="InterPro" id="IPR036188">
    <property type="entry name" value="FAD/NAD-bd_sf"/>
</dbReference>
<reference evidence="4" key="1">
    <citation type="submission" date="2022-10" db="EMBL/GenBank/DDBJ databases">
        <title>The complete genomes of actinobacterial strains from the NBC collection.</title>
        <authorList>
            <person name="Joergensen T.S."/>
            <person name="Alvarez Arevalo M."/>
            <person name="Sterndorff E.B."/>
            <person name="Faurdal D."/>
            <person name="Vuksanovic O."/>
            <person name="Mourched A.-S."/>
            <person name="Charusanti P."/>
            <person name="Shaw S."/>
            <person name="Blin K."/>
            <person name="Weber T."/>
        </authorList>
    </citation>
    <scope>NUCLEOTIDE SEQUENCE</scope>
    <source>
        <strain evidence="4">NBC_00668</strain>
    </source>
</reference>
<sequence>MPKRHSLDAVIVGAGVVGAACAYYAGRSGLRVAVVDRGPVAGGTTGAGEGNLLVSDKEAGPELDLALLSTRLWRDLAHVLPPEIEYEPKGGLVVAPDEAALTALRAFAEEQRKAGVRAREIAPDRLYDLEPHLAPGLAGGFLYPQDAQVQPAQAAAQLLRAARQFGAEVHLDQEVKDVLTGPDGRIRGVRTPQGDLFAPAVVNAAGTWGGEVAALAGTSLPVLPRRGFVLVTEPLPRLVRHKVYAADYIADVASGSAALQSSAVVEGTAAGPVLIGATRERVGFDRALSTEALRRLAAQAAALFPVLTGVRAIRTYHGFRPYLPDHLPAIGPDPRVPGLLHACGHEGAGIGLAPATGLLLASALRGERTALDLRPFRPDRFAAGEHAGEHERGVG</sequence>
<evidence type="ECO:0000313" key="5">
    <source>
        <dbReference type="Proteomes" id="UP001432060"/>
    </source>
</evidence>
<keyword evidence="2" id="KW-0472">Membrane</keyword>
<name>A0ABZ1XT15_9ACTN</name>
<accession>A0ABZ1XT15</accession>
<feature type="transmembrane region" description="Helical" evidence="2">
    <location>
        <begin position="7"/>
        <end position="26"/>
    </location>
</feature>
<keyword evidence="1" id="KW-0560">Oxidoreductase</keyword>
<dbReference type="InterPro" id="IPR006076">
    <property type="entry name" value="FAD-dep_OxRdtase"/>
</dbReference>
<feature type="domain" description="FAD dependent oxidoreductase" evidence="3">
    <location>
        <begin position="8"/>
        <end position="362"/>
    </location>
</feature>
<proteinExistence type="predicted"/>
<dbReference type="SUPFAM" id="SSF51905">
    <property type="entry name" value="FAD/NAD(P)-binding domain"/>
    <property type="match status" value="1"/>
</dbReference>
<keyword evidence="2" id="KW-1133">Transmembrane helix</keyword>
<gene>
    <name evidence="4" type="ORF">OG515_28665</name>
</gene>
<dbReference type="SUPFAM" id="SSF54373">
    <property type="entry name" value="FAD-linked reductases, C-terminal domain"/>
    <property type="match status" value="1"/>
</dbReference>
<protein>
    <submittedName>
        <fullName evidence="4">FAD-binding oxidoreductase</fullName>
    </submittedName>
</protein>
<dbReference type="PANTHER" id="PTHR13847:SF287">
    <property type="entry name" value="FAD-DEPENDENT OXIDOREDUCTASE DOMAIN-CONTAINING PROTEIN 1"/>
    <property type="match status" value="1"/>
</dbReference>
<evidence type="ECO:0000256" key="1">
    <source>
        <dbReference type="ARBA" id="ARBA00023002"/>
    </source>
</evidence>
<dbReference type="Gene3D" id="3.50.50.60">
    <property type="entry name" value="FAD/NAD(P)-binding domain"/>
    <property type="match status" value="1"/>
</dbReference>
<keyword evidence="5" id="KW-1185">Reference proteome</keyword>